<keyword evidence="2" id="KW-0285">Flavoprotein</keyword>
<dbReference type="Proteomes" id="UP000565579">
    <property type="component" value="Unassembled WGS sequence"/>
</dbReference>
<feature type="active site" description="Proton acceptor" evidence="5">
    <location>
        <position position="286"/>
    </location>
</feature>
<dbReference type="InterPro" id="IPR003953">
    <property type="entry name" value="FAD-dep_OxRdtase_2_FAD-bd"/>
</dbReference>
<comment type="caution">
    <text evidence="8">The sequence shown here is derived from an EMBL/GenBank/DDBJ whole genome shotgun (WGS) entry which is preliminary data.</text>
</comment>
<dbReference type="Gene3D" id="3.50.50.60">
    <property type="entry name" value="FAD/NAD(P)-binding domain"/>
    <property type="match status" value="1"/>
</dbReference>
<dbReference type="RefSeq" id="WP_185105542.1">
    <property type="nucleotide sequence ID" value="NZ_BAAAXY010000069.1"/>
</dbReference>
<dbReference type="InterPro" id="IPR027477">
    <property type="entry name" value="Succ_DH/fumarate_Rdtase_cat_sf"/>
</dbReference>
<dbReference type="SUPFAM" id="SSF46977">
    <property type="entry name" value="Succinate dehydrogenase/fumarate reductase flavoprotein C-terminal domain"/>
    <property type="match status" value="1"/>
</dbReference>
<keyword evidence="9" id="KW-1185">Reference proteome</keyword>
<dbReference type="PIRSF" id="PIRSF000171">
    <property type="entry name" value="SDHA_APRA_LASPO"/>
    <property type="match status" value="1"/>
</dbReference>
<feature type="domain" description="Fumarate reductase/succinate dehydrogenase flavoprotein-like C-terminal" evidence="7">
    <location>
        <begin position="447"/>
        <end position="534"/>
    </location>
</feature>
<dbReference type="EC" id="1.3.5.4" evidence="8"/>
<dbReference type="FunFam" id="3.90.700.10:FF:000005">
    <property type="entry name" value="Succinate dehydrogenase flavoprotein subunit"/>
    <property type="match status" value="1"/>
</dbReference>
<dbReference type="AlphaFoldDB" id="A0A7X0U1I6"/>
<reference evidence="8 9" key="1">
    <citation type="submission" date="2020-08" db="EMBL/GenBank/DDBJ databases">
        <title>Sequencing the genomes of 1000 actinobacteria strains.</title>
        <authorList>
            <person name="Klenk H.-P."/>
        </authorList>
    </citation>
    <scope>NUCLEOTIDE SEQUENCE [LARGE SCALE GENOMIC DNA]</scope>
    <source>
        <strain evidence="8 9">DSM 43768</strain>
    </source>
</reference>
<dbReference type="GO" id="GO:0008177">
    <property type="term" value="F:succinate dehydrogenase (quinone) activity"/>
    <property type="evidence" value="ECO:0007669"/>
    <property type="project" value="UniProtKB-EC"/>
</dbReference>
<dbReference type="PRINTS" id="PR00411">
    <property type="entry name" value="PNDRDTASEI"/>
</dbReference>
<dbReference type="InterPro" id="IPR015939">
    <property type="entry name" value="Fum_Rdtase/Succ_DH_flav-like_C"/>
</dbReference>
<evidence type="ECO:0000256" key="1">
    <source>
        <dbReference type="ARBA" id="ARBA00001974"/>
    </source>
</evidence>
<dbReference type="PRINTS" id="PR00368">
    <property type="entry name" value="FADPNR"/>
</dbReference>
<dbReference type="SUPFAM" id="SSF51905">
    <property type="entry name" value="FAD/NAD(P)-binding domain"/>
    <property type="match status" value="1"/>
</dbReference>
<dbReference type="PANTHER" id="PTHR11632">
    <property type="entry name" value="SUCCINATE DEHYDROGENASE 2 FLAVOPROTEIN SUBUNIT"/>
    <property type="match status" value="1"/>
</dbReference>
<dbReference type="InterPro" id="IPR037099">
    <property type="entry name" value="Fum_R/Succ_DH_flav-like_C_sf"/>
</dbReference>
<evidence type="ECO:0000256" key="2">
    <source>
        <dbReference type="ARBA" id="ARBA00022630"/>
    </source>
</evidence>
<evidence type="ECO:0000256" key="4">
    <source>
        <dbReference type="ARBA" id="ARBA00023002"/>
    </source>
</evidence>
<gene>
    <name evidence="8" type="ORF">HD593_006269</name>
</gene>
<name>A0A7X0U1I6_9ACTN</name>
<comment type="cofactor">
    <cofactor evidence="1">
        <name>FAD</name>
        <dbReference type="ChEBI" id="CHEBI:57692"/>
    </cofactor>
</comment>
<dbReference type="Pfam" id="PF02910">
    <property type="entry name" value="Succ_DH_flav_C"/>
    <property type="match status" value="1"/>
</dbReference>
<organism evidence="8 9">
    <name type="scientific">Nonomuraea rubra</name>
    <dbReference type="NCBI Taxonomy" id="46180"/>
    <lineage>
        <taxon>Bacteria</taxon>
        <taxon>Bacillati</taxon>
        <taxon>Actinomycetota</taxon>
        <taxon>Actinomycetes</taxon>
        <taxon>Streptosporangiales</taxon>
        <taxon>Streptosporangiaceae</taxon>
        <taxon>Nonomuraea</taxon>
    </lineage>
</organism>
<sequence>MHALENRIATSVLVIGTGGAGLRAAIELAERGVGVLAVGKRPKADAHTTLAAGGINAALATMDPEDTWQQHAADTLKESYLLAHPETVRIVAEGAARGIEDLERYGMPFAREEDGRISLRFFGAHSYRRTAYAGDYTGLEIQRTLINRAAQLDIPVLDTVYVTRLLVRDGTVFGAYGFDLADGSRYVIHADAVILATGGHTRIWRRTSSRRDENTGDSFRLAVLAGCRIRDAELVQFHPSGLIAPESAAGTLVSEAARGEGGILRNGLGERFMERYDPERMELSTRDRVSLAAYTEIKQGRGTPAGGVWLDVSHLPRETIMTRLPRVYQTLLELQMLDITRQPIEIAPTAHYSMGGVWVRPEDHGTGVGGLYAIGEAASGLHGANRLGGNSLIELLVYGRLAGQAAAEHSAGLEEHRRSAEAVEAARAEVDELLAADGPENVRALQRALRDVMTEHAGVVRDESGLLKGLEELAAVEARMADVGVHPDLAGFQDLAHAFDLKSAALAARATIESALERRETRGCHNRSDYPRLDPELQVNLVWSGPGAVEREPIPPVPAAIAALMREVSTAGKLVE</sequence>
<dbReference type="EMBL" id="JACHMI010000001">
    <property type="protein sequence ID" value="MBB6551474.1"/>
    <property type="molecule type" value="Genomic_DNA"/>
</dbReference>
<evidence type="ECO:0000256" key="5">
    <source>
        <dbReference type="PIRSR" id="PIRSR000171-1"/>
    </source>
</evidence>
<dbReference type="Gene3D" id="3.90.700.10">
    <property type="entry name" value="Succinate dehydrogenase/fumarate reductase flavoprotein, catalytic domain"/>
    <property type="match status" value="1"/>
</dbReference>
<protein>
    <submittedName>
        <fullName evidence="8">Succinate dehydrogenase / fumarate reductase flavoprotein subunit</fullName>
        <ecNumber evidence="8">1.3.5.1</ecNumber>
        <ecNumber evidence="8">1.3.5.4</ecNumber>
    </submittedName>
</protein>
<keyword evidence="3" id="KW-0274">FAD</keyword>
<dbReference type="SUPFAM" id="SSF56425">
    <property type="entry name" value="Succinate dehydrogenase/fumarate reductase flavoprotein, catalytic domain"/>
    <property type="match status" value="1"/>
</dbReference>
<accession>A0A7X0U1I6</accession>
<evidence type="ECO:0000259" key="6">
    <source>
        <dbReference type="Pfam" id="PF00890"/>
    </source>
</evidence>
<dbReference type="GO" id="GO:0033765">
    <property type="term" value="F:steroid dehydrogenase activity, acting on the CH-CH group of donors"/>
    <property type="evidence" value="ECO:0007669"/>
    <property type="project" value="UniProtKB-ARBA"/>
</dbReference>
<proteinExistence type="predicted"/>
<evidence type="ECO:0000256" key="3">
    <source>
        <dbReference type="ARBA" id="ARBA00022827"/>
    </source>
</evidence>
<feature type="domain" description="FAD-dependent oxidoreductase 2 FAD-binding" evidence="6">
    <location>
        <begin position="12"/>
        <end position="392"/>
    </location>
</feature>
<dbReference type="InterPro" id="IPR036188">
    <property type="entry name" value="FAD/NAD-bd_sf"/>
</dbReference>
<dbReference type="EC" id="1.3.5.1" evidence="8"/>
<dbReference type="Pfam" id="PF00890">
    <property type="entry name" value="FAD_binding_2"/>
    <property type="match status" value="1"/>
</dbReference>
<evidence type="ECO:0000313" key="9">
    <source>
        <dbReference type="Proteomes" id="UP000565579"/>
    </source>
</evidence>
<evidence type="ECO:0000259" key="7">
    <source>
        <dbReference type="Pfam" id="PF02910"/>
    </source>
</evidence>
<dbReference type="InterPro" id="IPR030664">
    <property type="entry name" value="SdhA/FrdA/AprA"/>
</dbReference>
<evidence type="ECO:0000313" key="8">
    <source>
        <dbReference type="EMBL" id="MBB6551474.1"/>
    </source>
</evidence>
<keyword evidence="4 8" id="KW-0560">Oxidoreductase</keyword>
<dbReference type="PANTHER" id="PTHR11632:SF51">
    <property type="entry name" value="SUCCINATE DEHYDROGENASE [UBIQUINONE] FLAVOPROTEIN SUBUNIT, MITOCHONDRIAL"/>
    <property type="match status" value="1"/>
</dbReference>
<dbReference type="Gene3D" id="1.20.58.100">
    <property type="entry name" value="Fumarate reductase/succinate dehydrogenase flavoprotein-like, C-terminal domain"/>
    <property type="match status" value="1"/>
</dbReference>